<evidence type="ECO:0000313" key="3">
    <source>
        <dbReference type="Proteomes" id="UP000001449"/>
    </source>
</evidence>
<feature type="compositionally biased region" description="Polar residues" evidence="1">
    <location>
        <begin position="197"/>
        <end position="207"/>
    </location>
</feature>
<gene>
    <name evidence="2" type="ORF">THAPSDRAFT_22148</name>
</gene>
<feature type="region of interest" description="Disordered" evidence="1">
    <location>
        <begin position="162"/>
        <end position="207"/>
    </location>
</feature>
<dbReference type="Proteomes" id="UP000001449">
    <property type="component" value="Chromosome 4"/>
</dbReference>
<evidence type="ECO:0000313" key="2">
    <source>
        <dbReference type="EMBL" id="EED92746.1"/>
    </source>
</evidence>
<reference evidence="2 3" key="2">
    <citation type="journal article" date="2008" name="Nature">
        <title>The Phaeodactylum genome reveals the evolutionary history of diatom genomes.</title>
        <authorList>
            <person name="Bowler C."/>
            <person name="Allen A.E."/>
            <person name="Badger J.H."/>
            <person name="Grimwood J."/>
            <person name="Jabbari K."/>
            <person name="Kuo A."/>
            <person name="Maheswari U."/>
            <person name="Martens C."/>
            <person name="Maumus F."/>
            <person name="Otillar R.P."/>
            <person name="Rayko E."/>
            <person name="Salamov A."/>
            <person name="Vandepoele K."/>
            <person name="Beszteri B."/>
            <person name="Gruber A."/>
            <person name="Heijde M."/>
            <person name="Katinka M."/>
            <person name="Mock T."/>
            <person name="Valentin K."/>
            <person name="Verret F."/>
            <person name="Berges J.A."/>
            <person name="Brownlee C."/>
            <person name="Cadoret J.P."/>
            <person name="Chiovitti A."/>
            <person name="Choi C.J."/>
            <person name="Coesel S."/>
            <person name="De Martino A."/>
            <person name="Detter J.C."/>
            <person name="Durkin C."/>
            <person name="Falciatore A."/>
            <person name="Fournet J."/>
            <person name="Haruta M."/>
            <person name="Huysman M.J."/>
            <person name="Jenkins B.D."/>
            <person name="Jiroutova K."/>
            <person name="Jorgensen R.E."/>
            <person name="Joubert Y."/>
            <person name="Kaplan A."/>
            <person name="Kroger N."/>
            <person name="Kroth P.G."/>
            <person name="La Roche J."/>
            <person name="Lindquist E."/>
            <person name="Lommer M."/>
            <person name="Martin-Jezequel V."/>
            <person name="Lopez P.J."/>
            <person name="Lucas S."/>
            <person name="Mangogna M."/>
            <person name="McGinnis K."/>
            <person name="Medlin L.K."/>
            <person name="Montsant A."/>
            <person name="Oudot-Le Secq M.P."/>
            <person name="Napoli C."/>
            <person name="Obornik M."/>
            <person name="Parker M.S."/>
            <person name="Petit J.L."/>
            <person name="Porcel B.M."/>
            <person name="Poulsen N."/>
            <person name="Robison M."/>
            <person name="Rychlewski L."/>
            <person name="Rynearson T.A."/>
            <person name="Schmutz J."/>
            <person name="Shapiro H."/>
            <person name="Siaut M."/>
            <person name="Stanley M."/>
            <person name="Sussman M.R."/>
            <person name="Taylor A.R."/>
            <person name="Vardi A."/>
            <person name="von Dassow P."/>
            <person name="Vyverman W."/>
            <person name="Willis A."/>
            <person name="Wyrwicz L.S."/>
            <person name="Rokhsar D.S."/>
            <person name="Weissenbach J."/>
            <person name="Armbrust E.V."/>
            <person name="Green B.R."/>
            <person name="Van de Peer Y."/>
            <person name="Grigoriev I.V."/>
        </authorList>
    </citation>
    <scope>NUCLEOTIDE SEQUENCE [LARGE SCALE GENOMIC DNA]</scope>
    <source>
        <strain evidence="2 3">CCMP1335</strain>
    </source>
</reference>
<feature type="region of interest" description="Disordered" evidence="1">
    <location>
        <begin position="1"/>
        <end position="67"/>
    </location>
</feature>
<dbReference type="RefSeq" id="XP_002289209.1">
    <property type="nucleotide sequence ID" value="XM_002289173.1"/>
</dbReference>
<feature type="region of interest" description="Disordered" evidence="1">
    <location>
        <begin position="235"/>
        <end position="264"/>
    </location>
</feature>
<dbReference type="GeneID" id="7447462"/>
<dbReference type="AlphaFoldDB" id="B8C1A7"/>
<name>B8C1A7_THAPS</name>
<protein>
    <submittedName>
        <fullName evidence="2">Uncharacterized protein</fullName>
    </submittedName>
</protein>
<accession>B8C1A7</accession>
<dbReference type="PaxDb" id="35128-Thaps22148"/>
<feature type="compositionally biased region" description="Basic residues" evidence="1">
    <location>
        <begin position="40"/>
        <end position="56"/>
    </location>
</feature>
<sequence length="315" mass="34380">MAQCTGVQAEHKLPPKSKTTKSTRATTGGERRSSSSRGHSCSRSKSKCKTSKKKGRPLNAPKDHIINPHCSSLAEEDTDSSLSIDAVLAESNDLLQAASDAQALGRLVEAQSYLYLAHARLIGLGQVVDRRSEEVENIEGLMNEVDEQVVECEYSPSDVKCEPETLFSPTPDTVTSTSVPVATPSPTAPTNEAAKPQSPSTRLSNQLASSAQDFLYKKTGKGKLHGTDRRIFWNSRKDRKSRNMKKKAETPGSSTQCLDFNDEKRRKKILDESAGAPRKEKEDNIIITPPHIVSSLMILNNAFMDAKALVDSGEI</sequence>
<reference evidence="2 3" key="1">
    <citation type="journal article" date="2004" name="Science">
        <title>The genome of the diatom Thalassiosira pseudonana: ecology, evolution, and metabolism.</title>
        <authorList>
            <person name="Armbrust E.V."/>
            <person name="Berges J.A."/>
            <person name="Bowler C."/>
            <person name="Green B.R."/>
            <person name="Martinez D."/>
            <person name="Putnam N.H."/>
            <person name="Zhou S."/>
            <person name="Allen A.E."/>
            <person name="Apt K.E."/>
            <person name="Bechner M."/>
            <person name="Brzezinski M.A."/>
            <person name="Chaal B.K."/>
            <person name="Chiovitti A."/>
            <person name="Davis A.K."/>
            <person name="Demarest M.S."/>
            <person name="Detter J.C."/>
            <person name="Glavina T."/>
            <person name="Goodstein D."/>
            <person name="Hadi M.Z."/>
            <person name="Hellsten U."/>
            <person name="Hildebrand M."/>
            <person name="Jenkins B.D."/>
            <person name="Jurka J."/>
            <person name="Kapitonov V.V."/>
            <person name="Kroger N."/>
            <person name="Lau W.W."/>
            <person name="Lane T.W."/>
            <person name="Larimer F.W."/>
            <person name="Lippmeier J.C."/>
            <person name="Lucas S."/>
            <person name="Medina M."/>
            <person name="Montsant A."/>
            <person name="Obornik M."/>
            <person name="Parker M.S."/>
            <person name="Palenik B."/>
            <person name="Pazour G.J."/>
            <person name="Richardson P.M."/>
            <person name="Rynearson T.A."/>
            <person name="Saito M.A."/>
            <person name="Schwartz D.C."/>
            <person name="Thamatrakoln K."/>
            <person name="Valentin K."/>
            <person name="Vardi A."/>
            <person name="Wilkerson F.P."/>
            <person name="Rokhsar D.S."/>
        </authorList>
    </citation>
    <scope>NUCLEOTIDE SEQUENCE [LARGE SCALE GENOMIC DNA]</scope>
    <source>
        <strain evidence="2 3">CCMP1335</strain>
    </source>
</reference>
<dbReference type="EMBL" id="CM000641">
    <property type="protein sequence ID" value="EED92746.1"/>
    <property type="molecule type" value="Genomic_DNA"/>
</dbReference>
<dbReference type="InParanoid" id="B8C1A7"/>
<feature type="compositionally biased region" description="Low complexity" evidence="1">
    <location>
        <begin position="168"/>
        <end position="190"/>
    </location>
</feature>
<dbReference type="HOGENOM" id="CLU_884243_0_0_1"/>
<evidence type="ECO:0000256" key="1">
    <source>
        <dbReference type="SAM" id="MobiDB-lite"/>
    </source>
</evidence>
<keyword evidence="3" id="KW-1185">Reference proteome</keyword>
<organism evidence="2 3">
    <name type="scientific">Thalassiosira pseudonana</name>
    <name type="common">Marine diatom</name>
    <name type="synonym">Cyclotella nana</name>
    <dbReference type="NCBI Taxonomy" id="35128"/>
    <lineage>
        <taxon>Eukaryota</taxon>
        <taxon>Sar</taxon>
        <taxon>Stramenopiles</taxon>
        <taxon>Ochrophyta</taxon>
        <taxon>Bacillariophyta</taxon>
        <taxon>Coscinodiscophyceae</taxon>
        <taxon>Thalassiosirophycidae</taxon>
        <taxon>Thalassiosirales</taxon>
        <taxon>Thalassiosiraceae</taxon>
        <taxon>Thalassiosira</taxon>
    </lineage>
</organism>
<proteinExistence type="predicted"/>
<dbReference type="KEGG" id="tps:THAPSDRAFT_22148"/>